<protein>
    <submittedName>
        <fullName evidence="1">Uncharacterized protein</fullName>
    </submittedName>
</protein>
<feature type="non-terminal residue" evidence="1">
    <location>
        <position position="1"/>
    </location>
</feature>
<evidence type="ECO:0000313" key="1">
    <source>
        <dbReference type="EMBL" id="KAI3908044.1"/>
    </source>
</evidence>
<keyword evidence="2" id="KW-1185">Reference proteome</keyword>
<comment type="caution">
    <text evidence="1">The sequence shown here is derived from an EMBL/GenBank/DDBJ whole genome shotgun (WGS) entry which is preliminary data.</text>
</comment>
<proteinExistence type="predicted"/>
<gene>
    <name evidence="1" type="ORF">MKW98_003689</name>
</gene>
<sequence>VSKVFQEYLLRLVDSRDRQLNSEVNEMYGIMLRNNAINREYLEQQARIEALSEELSTL</sequence>
<name>A0AAD4SKA6_9MAGN</name>
<organism evidence="1 2">
    <name type="scientific">Papaver atlanticum</name>
    <dbReference type="NCBI Taxonomy" id="357466"/>
    <lineage>
        <taxon>Eukaryota</taxon>
        <taxon>Viridiplantae</taxon>
        <taxon>Streptophyta</taxon>
        <taxon>Embryophyta</taxon>
        <taxon>Tracheophyta</taxon>
        <taxon>Spermatophyta</taxon>
        <taxon>Magnoliopsida</taxon>
        <taxon>Ranunculales</taxon>
        <taxon>Papaveraceae</taxon>
        <taxon>Papaveroideae</taxon>
        <taxon>Papaver</taxon>
    </lineage>
</organism>
<reference evidence="1" key="1">
    <citation type="submission" date="2022-04" db="EMBL/GenBank/DDBJ databases">
        <title>A functionally conserved STORR gene fusion in Papaver species that diverged 16.8 million years ago.</title>
        <authorList>
            <person name="Catania T."/>
        </authorList>
    </citation>
    <scope>NUCLEOTIDE SEQUENCE</scope>
    <source>
        <strain evidence="1">S-188037</strain>
    </source>
</reference>
<accession>A0AAD4SKA6</accession>
<dbReference type="Proteomes" id="UP001202328">
    <property type="component" value="Unassembled WGS sequence"/>
</dbReference>
<evidence type="ECO:0000313" key="2">
    <source>
        <dbReference type="Proteomes" id="UP001202328"/>
    </source>
</evidence>
<dbReference type="EMBL" id="JAJJMB010010543">
    <property type="protein sequence ID" value="KAI3908044.1"/>
    <property type="molecule type" value="Genomic_DNA"/>
</dbReference>
<dbReference type="AlphaFoldDB" id="A0AAD4SKA6"/>